<name>A0A2T1M186_9CHRO</name>
<evidence type="ECO:0000313" key="2">
    <source>
        <dbReference type="Proteomes" id="UP000239001"/>
    </source>
</evidence>
<sequence>MSICLFRTHQRSLISLTLILTFLSILFTENGWTKSQAENRQGWPTRRVGGGSRGCSLENIDDYTRTQYCRPLIALISEGLTLTTQSLPSLWFYFPFFKNSDQIMVEFVLRDEADQLIYEATFKPTTQQEITSFQLSQTQTFKGLAEGKAYHWYLSVIYKATDRAHDDVVEGWVQRVPLRTEIAQQLRQATPLEKVRIYQEAHLWPEAIAILANLKQMQPNDPGLSQLWEKLIASLEIPSSSNSL</sequence>
<gene>
    <name evidence="1" type="ORF">C7H19_05485</name>
</gene>
<reference evidence="1 2" key="1">
    <citation type="submission" date="2018-03" db="EMBL/GenBank/DDBJ databases">
        <title>The ancient ancestry and fast evolution of plastids.</title>
        <authorList>
            <person name="Moore K.R."/>
            <person name="Magnabosco C."/>
            <person name="Momper L."/>
            <person name="Gold D.A."/>
            <person name="Bosak T."/>
            <person name="Fournier G.P."/>
        </authorList>
    </citation>
    <scope>NUCLEOTIDE SEQUENCE [LARGE SCALE GENOMIC DNA]</scope>
    <source>
        <strain evidence="1 2">CCALA 016</strain>
    </source>
</reference>
<dbReference type="InterPro" id="IPR010328">
    <property type="entry name" value="DUF928"/>
</dbReference>
<dbReference type="Proteomes" id="UP000239001">
    <property type="component" value="Unassembled WGS sequence"/>
</dbReference>
<dbReference type="RefSeq" id="WP_106455880.1">
    <property type="nucleotide sequence ID" value="NZ_PXOH01000004.1"/>
</dbReference>
<proteinExistence type="predicted"/>
<keyword evidence="2" id="KW-1185">Reference proteome</keyword>
<reference evidence="1 2" key="2">
    <citation type="submission" date="2018-03" db="EMBL/GenBank/DDBJ databases">
        <authorList>
            <person name="Keele B.F."/>
        </authorList>
    </citation>
    <scope>NUCLEOTIDE SEQUENCE [LARGE SCALE GENOMIC DNA]</scope>
    <source>
        <strain evidence="1 2">CCALA 016</strain>
    </source>
</reference>
<evidence type="ECO:0008006" key="3">
    <source>
        <dbReference type="Google" id="ProtNLM"/>
    </source>
</evidence>
<accession>A0A2T1M186</accession>
<dbReference type="OrthoDB" id="513783at2"/>
<dbReference type="AlphaFoldDB" id="A0A2T1M186"/>
<dbReference type="EMBL" id="PXOH01000004">
    <property type="protein sequence ID" value="PSF38437.1"/>
    <property type="molecule type" value="Genomic_DNA"/>
</dbReference>
<comment type="caution">
    <text evidence="1">The sequence shown here is derived from an EMBL/GenBank/DDBJ whole genome shotgun (WGS) entry which is preliminary data.</text>
</comment>
<dbReference type="Pfam" id="PF06051">
    <property type="entry name" value="DUF928"/>
    <property type="match status" value="1"/>
</dbReference>
<protein>
    <recommendedName>
        <fullName evidence="3">DUF928 domain-containing protein</fullName>
    </recommendedName>
</protein>
<organism evidence="1 2">
    <name type="scientific">Aphanothece hegewaldii CCALA 016</name>
    <dbReference type="NCBI Taxonomy" id="2107694"/>
    <lineage>
        <taxon>Bacteria</taxon>
        <taxon>Bacillati</taxon>
        <taxon>Cyanobacteriota</taxon>
        <taxon>Cyanophyceae</taxon>
        <taxon>Oscillatoriophycideae</taxon>
        <taxon>Chroococcales</taxon>
        <taxon>Aphanothecaceae</taxon>
        <taxon>Aphanothece</taxon>
    </lineage>
</organism>
<evidence type="ECO:0000313" key="1">
    <source>
        <dbReference type="EMBL" id="PSF38437.1"/>
    </source>
</evidence>